<evidence type="ECO:0000313" key="2">
    <source>
        <dbReference type="EMBL" id="SNT41176.1"/>
    </source>
</evidence>
<dbReference type="Gene3D" id="2.160.20.10">
    <property type="entry name" value="Single-stranded right-handed beta-helix, Pectin lyase-like"/>
    <property type="match status" value="1"/>
</dbReference>
<keyword evidence="3" id="KW-1185">Reference proteome</keyword>
<dbReference type="Pfam" id="PF05860">
    <property type="entry name" value="TPS"/>
    <property type="match status" value="1"/>
</dbReference>
<feature type="non-terminal residue" evidence="2">
    <location>
        <position position="335"/>
    </location>
</feature>
<reference evidence="2 3" key="1">
    <citation type="submission" date="2017-06" db="EMBL/GenBank/DDBJ databases">
        <authorList>
            <person name="Kim H.J."/>
            <person name="Triplett B.A."/>
        </authorList>
    </citation>
    <scope>NUCLEOTIDE SEQUENCE [LARGE SCALE GENOMIC DNA]</scope>
    <source>
        <strain evidence="2 3">U15</strain>
    </source>
</reference>
<sequence>MHTIANVSGSNPSKQASQRPWRRWVVALMSVLLLLQATVSAFPAHAQIAPATSAPAGQRAIMDAARNGVPIAHIAPPSAGGVSRNQFEQFNVAPNGLILNNSTNPTLTQQGGWISGNLQLGPVPARIILNEVIGPDASQLRGTIEVAGRRADIVVANPNGIRCDGCGFLNTGHATLATGAPRFNGDGSIRAIDVRQGQLTVGGNGLNAANIEQLDLIARGIVLEGEVWAQNLNAIAGANEVLYGTLRQTVQPGNGAAPRFAVDIKDLGGMHANQVYLIATEKGLGVNSTGRLAALQGNLVLSVDGDLTLKDSYARQDMQLAATGAVTLTGQTKSE</sequence>
<accession>A0A239MES0</accession>
<evidence type="ECO:0000313" key="3">
    <source>
        <dbReference type="Proteomes" id="UP000198284"/>
    </source>
</evidence>
<dbReference type="SMART" id="SM00912">
    <property type="entry name" value="Haemagg_act"/>
    <property type="match status" value="1"/>
</dbReference>
<feature type="domain" description="Filamentous haemagglutinin FhaB/tRNA nuclease CdiA-like TPS" evidence="1">
    <location>
        <begin position="66"/>
        <end position="186"/>
    </location>
</feature>
<dbReference type="AlphaFoldDB" id="A0A239MES0"/>
<dbReference type="OrthoDB" id="5666689at2"/>
<gene>
    <name evidence="2" type="ORF">SAMN06265795_1561</name>
</gene>
<name>A0A239MES0_9BURK</name>
<protein>
    <submittedName>
        <fullName evidence="2">Filamentous hemagglutinin family N-terminal domain-containing protein</fullName>
    </submittedName>
</protein>
<dbReference type="RefSeq" id="WP_143131476.1">
    <property type="nucleotide sequence ID" value="NZ_FZOT01000056.1"/>
</dbReference>
<dbReference type="EMBL" id="FZOT01000056">
    <property type="protein sequence ID" value="SNT41176.1"/>
    <property type="molecule type" value="Genomic_DNA"/>
</dbReference>
<dbReference type="NCBIfam" id="TIGR01901">
    <property type="entry name" value="adhes_NPXG"/>
    <property type="match status" value="1"/>
</dbReference>
<evidence type="ECO:0000259" key="1">
    <source>
        <dbReference type="SMART" id="SM00912"/>
    </source>
</evidence>
<organism evidence="2 3">
    <name type="scientific">Noviherbaspirillum humi</name>
    <dbReference type="NCBI Taxonomy" id="1688639"/>
    <lineage>
        <taxon>Bacteria</taxon>
        <taxon>Pseudomonadati</taxon>
        <taxon>Pseudomonadota</taxon>
        <taxon>Betaproteobacteria</taxon>
        <taxon>Burkholderiales</taxon>
        <taxon>Oxalobacteraceae</taxon>
        <taxon>Noviherbaspirillum</taxon>
    </lineage>
</organism>
<dbReference type="Proteomes" id="UP000198284">
    <property type="component" value="Unassembled WGS sequence"/>
</dbReference>
<dbReference type="InterPro" id="IPR012334">
    <property type="entry name" value="Pectin_lyas_fold"/>
</dbReference>
<dbReference type="InterPro" id="IPR008638">
    <property type="entry name" value="FhaB/CdiA-like_TPS"/>
</dbReference>
<dbReference type="SUPFAM" id="SSF51126">
    <property type="entry name" value="Pectin lyase-like"/>
    <property type="match status" value="1"/>
</dbReference>
<dbReference type="InterPro" id="IPR011050">
    <property type="entry name" value="Pectin_lyase_fold/virulence"/>
</dbReference>
<proteinExistence type="predicted"/>